<organism evidence="2 3">
    <name type="scientific">Apiospora rasikravindrae</name>
    <dbReference type="NCBI Taxonomy" id="990691"/>
    <lineage>
        <taxon>Eukaryota</taxon>
        <taxon>Fungi</taxon>
        <taxon>Dikarya</taxon>
        <taxon>Ascomycota</taxon>
        <taxon>Pezizomycotina</taxon>
        <taxon>Sordariomycetes</taxon>
        <taxon>Xylariomycetidae</taxon>
        <taxon>Amphisphaeriales</taxon>
        <taxon>Apiosporaceae</taxon>
        <taxon>Apiospora</taxon>
    </lineage>
</organism>
<protein>
    <submittedName>
        <fullName evidence="2">Uncharacterized protein</fullName>
    </submittedName>
</protein>
<dbReference type="Proteomes" id="UP001444661">
    <property type="component" value="Unassembled WGS sequence"/>
</dbReference>
<reference evidence="2 3" key="1">
    <citation type="submission" date="2023-01" db="EMBL/GenBank/DDBJ databases">
        <title>Analysis of 21 Apiospora genomes using comparative genomics revels a genus with tremendous synthesis potential of carbohydrate active enzymes and secondary metabolites.</title>
        <authorList>
            <person name="Sorensen T."/>
        </authorList>
    </citation>
    <scope>NUCLEOTIDE SEQUENCE [LARGE SCALE GENOMIC DNA]</scope>
    <source>
        <strain evidence="2 3">CBS 33761</strain>
    </source>
</reference>
<evidence type="ECO:0000256" key="1">
    <source>
        <dbReference type="SAM" id="MobiDB-lite"/>
    </source>
</evidence>
<evidence type="ECO:0000313" key="2">
    <source>
        <dbReference type="EMBL" id="KAK8043436.1"/>
    </source>
</evidence>
<accession>A0ABR1TA00</accession>
<name>A0ABR1TA00_9PEZI</name>
<keyword evidence="3" id="KW-1185">Reference proteome</keyword>
<sequence>MSNHNSAQVLLQLTTTLKYISKVTIETTYGLVVVVNPDKSITVQQTTARKPDSEGESSRLPNPEPQSQEKPLGYKYRVFPEYLDTFVWYDSTWPGNPEDDFNVDEDELMERYGEAWNKAYDDWRERYIVAFEEQECQLGSYQHPFPDKEERRAWVVEGLLLVCWLSLQPDVENVEYGPDAEKVDFNKGSVDATLQSFLEEIEKYLT</sequence>
<feature type="region of interest" description="Disordered" evidence="1">
    <location>
        <begin position="43"/>
        <end position="70"/>
    </location>
</feature>
<dbReference type="EMBL" id="JAQQWK010000004">
    <property type="protein sequence ID" value="KAK8043436.1"/>
    <property type="molecule type" value="Genomic_DNA"/>
</dbReference>
<proteinExistence type="predicted"/>
<comment type="caution">
    <text evidence="2">The sequence shown here is derived from an EMBL/GenBank/DDBJ whole genome shotgun (WGS) entry which is preliminary data.</text>
</comment>
<gene>
    <name evidence="2" type="ORF">PG993_005866</name>
</gene>
<evidence type="ECO:0000313" key="3">
    <source>
        <dbReference type="Proteomes" id="UP001444661"/>
    </source>
</evidence>